<dbReference type="Pfam" id="PF10130">
    <property type="entry name" value="PIN_2"/>
    <property type="match status" value="1"/>
</dbReference>
<dbReference type="EMBL" id="JACYGY010000001">
    <property type="protein sequence ID" value="MBE9460647.1"/>
    <property type="molecule type" value="Genomic_DNA"/>
</dbReference>
<sequence length="47" mass="5375">MRIVVDTNIAFSAILNTNSRIAQILLLPKSRLNFYSTEQLLTEISEH</sequence>
<gene>
    <name evidence="2" type="ORF">IEE83_02020</name>
</gene>
<feature type="domain" description="PIN" evidence="1">
    <location>
        <begin position="4"/>
        <end position="47"/>
    </location>
</feature>
<evidence type="ECO:0000313" key="3">
    <source>
        <dbReference type="Proteomes" id="UP000634134"/>
    </source>
</evidence>
<organism evidence="2 3">
    <name type="scientific">Dyadobacter subterraneus</name>
    <dbReference type="NCBI Taxonomy" id="2773304"/>
    <lineage>
        <taxon>Bacteria</taxon>
        <taxon>Pseudomonadati</taxon>
        <taxon>Bacteroidota</taxon>
        <taxon>Cytophagia</taxon>
        <taxon>Cytophagales</taxon>
        <taxon>Spirosomataceae</taxon>
        <taxon>Dyadobacter</taxon>
    </lineage>
</organism>
<proteinExistence type="predicted"/>
<accession>A0ABR9W5B2</accession>
<comment type="caution">
    <text evidence="2">The sequence shown here is derived from an EMBL/GenBank/DDBJ whole genome shotgun (WGS) entry which is preliminary data.</text>
</comment>
<evidence type="ECO:0000259" key="1">
    <source>
        <dbReference type="Pfam" id="PF10130"/>
    </source>
</evidence>
<dbReference type="Proteomes" id="UP000634134">
    <property type="component" value="Unassembled WGS sequence"/>
</dbReference>
<evidence type="ECO:0000313" key="2">
    <source>
        <dbReference type="EMBL" id="MBE9460647.1"/>
    </source>
</evidence>
<keyword evidence="3" id="KW-1185">Reference proteome</keyword>
<reference evidence="3" key="1">
    <citation type="submission" date="2023-07" db="EMBL/GenBank/DDBJ databases">
        <title>Dyadobacter sp. nov 'subterranea' isolated from contaminted grondwater.</title>
        <authorList>
            <person name="Szabo I."/>
            <person name="Al-Omari J."/>
            <person name="Szerdahelyi S.G."/>
            <person name="Rado J."/>
        </authorList>
    </citation>
    <scope>NUCLEOTIDE SEQUENCE [LARGE SCALE GENOMIC DNA]</scope>
    <source>
        <strain evidence="3">UP-52</strain>
    </source>
</reference>
<dbReference type="RefSeq" id="WP_194118963.1">
    <property type="nucleotide sequence ID" value="NZ_JACYGY010000001.1"/>
</dbReference>
<protein>
    <recommendedName>
        <fullName evidence="1">PIN domain-containing protein</fullName>
    </recommendedName>
</protein>
<dbReference type="InterPro" id="IPR002716">
    <property type="entry name" value="PIN_dom"/>
</dbReference>
<name>A0ABR9W5B2_9BACT</name>